<evidence type="ECO:0000313" key="1">
    <source>
        <dbReference type="EMBL" id="HIU53017.1"/>
    </source>
</evidence>
<sequence>MTADLKAMAKDVAQHRDEIIERMVNFSLTDTLLFRNPDAEDLIAEERQVWDPIVEWAKKNMDADFKTSESLEVPMENNASLPRLQVFLEKLSDKELAAFYQTGKITKSVLLAAALVKKQITADEAFRAAFLEEIWQADKWGHDAEADQRREVIRQELIDVEKFLAE</sequence>
<reference evidence="1" key="2">
    <citation type="journal article" date="2021" name="PeerJ">
        <title>Extensive microbial diversity within the chicken gut microbiome revealed by metagenomics and culture.</title>
        <authorList>
            <person name="Gilroy R."/>
            <person name="Ravi A."/>
            <person name="Getino M."/>
            <person name="Pursley I."/>
            <person name="Horton D.L."/>
            <person name="Alikhan N.F."/>
            <person name="Baker D."/>
            <person name="Gharbi K."/>
            <person name="Hall N."/>
            <person name="Watson M."/>
            <person name="Adriaenssens E.M."/>
            <person name="Foster-Nyarko E."/>
            <person name="Jarju S."/>
            <person name="Secka A."/>
            <person name="Antonio M."/>
            <person name="Oren A."/>
            <person name="Chaudhuri R.R."/>
            <person name="La Ragione R."/>
            <person name="Hildebrand F."/>
            <person name="Pallen M.J."/>
        </authorList>
    </citation>
    <scope>NUCLEOTIDE SEQUENCE</scope>
    <source>
        <strain evidence="1">ChiW3-316</strain>
    </source>
</reference>
<dbReference type="GO" id="GO:0043461">
    <property type="term" value="P:proton-transporting ATP synthase complex assembly"/>
    <property type="evidence" value="ECO:0007669"/>
    <property type="project" value="InterPro"/>
</dbReference>
<dbReference type="Gene3D" id="1.10.3580.10">
    <property type="entry name" value="ATP12 ATPase"/>
    <property type="match status" value="1"/>
</dbReference>
<gene>
    <name evidence="1" type="ORF">IAD20_02935</name>
</gene>
<accession>A0A9D1SAY1</accession>
<dbReference type="InterPro" id="IPR011419">
    <property type="entry name" value="ATP12_ATP_synth-F1-assembly"/>
</dbReference>
<dbReference type="InterPro" id="IPR023335">
    <property type="entry name" value="ATP12_ortho_dom_sf"/>
</dbReference>
<dbReference type="PANTHER" id="PTHR21013">
    <property type="entry name" value="ATP SYNTHASE MITOCHONDRIAL F1 COMPLEX ASSEMBLY FACTOR 2/ATP12 PROTEIN, MITOCHONDRIAL PRECURSOR"/>
    <property type="match status" value="1"/>
</dbReference>
<comment type="caution">
    <text evidence="1">The sequence shown here is derived from an EMBL/GenBank/DDBJ whole genome shotgun (WGS) entry which is preliminary data.</text>
</comment>
<dbReference type="Pfam" id="PF07542">
    <property type="entry name" value="ATP12"/>
    <property type="match status" value="1"/>
</dbReference>
<dbReference type="AlphaFoldDB" id="A0A9D1SAY1"/>
<dbReference type="SUPFAM" id="SSF160909">
    <property type="entry name" value="ATP12-like"/>
    <property type="match status" value="1"/>
</dbReference>
<organism evidence="1 2">
    <name type="scientific">Candidatus Scatocola faecipullorum</name>
    <dbReference type="NCBI Taxonomy" id="2840917"/>
    <lineage>
        <taxon>Bacteria</taxon>
        <taxon>Pseudomonadati</taxon>
        <taxon>Pseudomonadota</taxon>
        <taxon>Alphaproteobacteria</taxon>
        <taxon>Rhodospirillales</taxon>
        <taxon>Rhodospirillaceae</taxon>
        <taxon>Rhodospirillaceae incertae sedis</taxon>
        <taxon>Candidatus Scatocola</taxon>
    </lineage>
</organism>
<evidence type="ECO:0000313" key="2">
    <source>
        <dbReference type="Proteomes" id="UP000824107"/>
    </source>
</evidence>
<evidence type="ECO:0008006" key="3">
    <source>
        <dbReference type="Google" id="ProtNLM"/>
    </source>
</evidence>
<reference evidence="1" key="1">
    <citation type="submission" date="2020-10" db="EMBL/GenBank/DDBJ databases">
        <authorList>
            <person name="Gilroy R."/>
        </authorList>
    </citation>
    <scope>NUCLEOTIDE SEQUENCE</scope>
    <source>
        <strain evidence="1">ChiW3-316</strain>
    </source>
</reference>
<dbReference type="PANTHER" id="PTHR21013:SF10">
    <property type="entry name" value="ATP SYNTHASE MITOCHONDRIAL F1 COMPLEX ASSEMBLY FACTOR 2"/>
    <property type="match status" value="1"/>
</dbReference>
<dbReference type="Proteomes" id="UP000824107">
    <property type="component" value="Unassembled WGS sequence"/>
</dbReference>
<protein>
    <recommendedName>
        <fullName evidence="3">ATPase</fullName>
    </recommendedName>
</protein>
<dbReference type="EMBL" id="DVNC01000021">
    <property type="protein sequence ID" value="HIU53017.1"/>
    <property type="molecule type" value="Genomic_DNA"/>
</dbReference>
<proteinExistence type="predicted"/>
<name>A0A9D1SAY1_9PROT</name>